<evidence type="ECO:0000313" key="1">
    <source>
        <dbReference type="EMBL" id="SFC87766.1"/>
    </source>
</evidence>
<gene>
    <name evidence="1" type="ORF">SAMN05421780_11159</name>
</gene>
<dbReference type="Proteomes" id="UP000199514">
    <property type="component" value="Unassembled WGS sequence"/>
</dbReference>
<name>A0A1I1MRL4_9BACT</name>
<organism evidence="1 2">
    <name type="scientific">Flexibacter flexilis DSM 6793</name>
    <dbReference type="NCBI Taxonomy" id="927664"/>
    <lineage>
        <taxon>Bacteria</taxon>
        <taxon>Pseudomonadati</taxon>
        <taxon>Bacteroidota</taxon>
        <taxon>Cytophagia</taxon>
        <taxon>Cytophagales</taxon>
        <taxon>Flexibacteraceae</taxon>
        <taxon>Flexibacter</taxon>
    </lineage>
</organism>
<dbReference type="AlphaFoldDB" id="A0A1I1MRL4"/>
<keyword evidence="2" id="KW-1185">Reference proteome</keyword>
<reference evidence="1 2" key="1">
    <citation type="submission" date="2016-10" db="EMBL/GenBank/DDBJ databases">
        <authorList>
            <person name="de Groot N.N."/>
        </authorList>
    </citation>
    <scope>NUCLEOTIDE SEQUENCE [LARGE SCALE GENOMIC DNA]</scope>
    <source>
        <strain evidence="1 2">DSM 6793</strain>
    </source>
</reference>
<dbReference type="EMBL" id="FOLE01000011">
    <property type="protein sequence ID" value="SFC87766.1"/>
    <property type="molecule type" value="Genomic_DNA"/>
</dbReference>
<sequence>MTFISSLTSNKATLTQYYTTNHNIFGDMNKKVFLMQQKII</sequence>
<protein>
    <submittedName>
        <fullName evidence="1">Uncharacterized protein</fullName>
    </submittedName>
</protein>
<accession>A0A1I1MRL4</accession>
<evidence type="ECO:0000313" key="2">
    <source>
        <dbReference type="Proteomes" id="UP000199514"/>
    </source>
</evidence>
<proteinExistence type="predicted"/>